<dbReference type="Proteomes" id="UP000572212">
    <property type="component" value="Unassembled WGS sequence"/>
</dbReference>
<dbReference type="InterPro" id="IPR011624">
    <property type="entry name" value="Metal-dep_PHydrolase_7TM_extra"/>
</dbReference>
<organism evidence="3 4">
    <name type="scientific">Gracilibacillus halotolerans</name>
    <dbReference type="NCBI Taxonomy" id="74386"/>
    <lineage>
        <taxon>Bacteria</taxon>
        <taxon>Bacillati</taxon>
        <taxon>Bacillota</taxon>
        <taxon>Bacilli</taxon>
        <taxon>Bacillales</taxon>
        <taxon>Bacillaceae</taxon>
        <taxon>Gracilibacillus</taxon>
    </lineage>
</organism>
<keyword evidence="4" id="KW-1185">Reference proteome</keyword>
<gene>
    <name evidence="3" type="ORF">GGQ92_000589</name>
</gene>
<dbReference type="InterPro" id="IPR011621">
    <property type="entry name" value="Metal-dep_PHydrolase_7TM_intra"/>
</dbReference>
<feature type="transmembrane region" description="Helical" evidence="1">
    <location>
        <begin position="411"/>
        <end position="431"/>
    </location>
</feature>
<dbReference type="SUPFAM" id="SSF109604">
    <property type="entry name" value="HD-domain/PDEase-like"/>
    <property type="match status" value="1"/>
</dbReference>
<sequence length="711" mass="80182">MKLKTWYKKSHNTWKKVLQYTYIRNIFFAVIIAGIFFAACYQHIAAETYDIEKYTIAPETIRSPITVENTKETDRRIREVVQSVEEHYDVSLDIADEQLGYVQEIFEAIEEIESSNTEDSEVELNTVEEKINHLNNIIHQDLVVSIENSTFKELFQASKDERILAKELLTTALNDLYHTGIKADEVDSAINTVKQRLSFSTLDDTFVENLSPIVEFSVEANSFFSADKTNEAQKRARDSVEPVMIRAGEVIVEDGQLITTDIYDQLDLTGLLNEEGNIFPIFGLALLVILMALIIVLELQQNKQVTIPLLTVLVILSAVAVGMMKLVSLYVTPINPVYFVTPIAVISMLITMLTNRRLALVMAVLYGLVGSVIFNSNIPGLLNMEAGTFLIFSQFASTYFLSMVRDKSSVIYSGLWTAVVNIGTVCLFLLLSYEKYSWNDYLIFSGYGLLSAVLATVLTIGMLPFFETGLGILSDSRLLSLSSPNQPLLRKLLVEAPGTYHHSIMVANLSEAACESIGANGLLARVAAYYHDLGKTKRPHYFIENQMGKKNPHDYLDPYQSAEIILEHPKDSADLLKQEKMPQEIVDVALQHHGTSLLKYFYYKAKETHTLVYEEDFRYEGPRPKTKEAAIVSLCDSVEAAVRSLENPEQEKIEEIVSSIFYERINDGQLNESSLTLSELDTVKSVICETLKGIYHSRIQYPSEDKKMKEA</sequence>
<feature type="transmembrane region" description="Helical" evidence="1">
    <location>
        <begin position="443"/>
        <end position="466"/>
    </location>
</feature>
<dbReference type="Gene3D" id="1.10.3210.10">
    <property type="entry name" value="Hypothetical protein af1432"/>
    <property type="match status" value="1"/>
</dbReference>
<dbReference type="Pfam" id="PF01966">
    <property type="entry name" value="HD"/>
    <property type="match status" value="1"/>
</dbReference>
<dbReference type="PANTHER" id="PTHR36442">
    <property type="entry name" value="CYCLIC-DI-AMP PHOSPHODIESTERASE PGPH"/>
    <property type="match status" value="1"/>
</dbReference>
<name>A0A841RIH9_9BACI</name>
<evidence type="ECO:0000256" key="1">
    <source>
        <dbReference type="SAM" id="Phobius"/>
    </source>
</evidence>
<dbReference type="PROSITE" id="PS51831">
    <property type="entry name" value="HD"/>
    <property type="match status" value="1"/>
</dbReference>
<feature type="domain" description="HD" evidence="2">
    <location>
        <begin position="499"/>
        <end position="641"/>
    </location>
</feature>
<protein>
    <recommendedName>
        <fullName evidence="2">HD domain-containing protein</fullName>
    </recommendedName>
</protein>
<dbReference type="CDD" id="cd00077">
    <property type="entry name" value="HDc"/>
    <property type="match status" value="1"/>
</dbReference>
<dbReference type="Pfam" id="PF07697">
    <property type="entry name" value="7TMR-HDED"/>
    <property type="match status" value="1"/>
</dbReference>
<comment type="caution">
    <text evidence="3">The sequence shown here is derived from an EMBL/GenBank/DDBJ whole genome shotgun (WGS) entry which is preliminary data.</text>
</comment>
<feature type="transmembrane region" description="Helical" evidence="1">
    <location>
        <begin position="358"/>
        <end position="374"/>
    </location>
</feature>
<dbReference type="RefSeq" id="WP_221437201.1">
    <property type="nucleotide sequence ID" value="NZ_BAAACU010000022.1"/>
</dbReference>
<dbReference type="EMBL" id="JACHON010000001">
    <property type="protein sequence ID" value="MBB6511822.1"/>
    <property type="molecule type" value="Genomic_DNA"/>
</dbReference>
<dbReference type="InterPro" id="IPR006674">
    <property type="entry name" value="HD_domain"/>
</dbReference>
<feature type="transmembrane region" description="Helical" evidence="1">
    <location>
        <begin position="309"/>
        <end position="331"/>
    </location>
</feature>
<proteinExistence type="predicted"/>
<dbReference type="PANTHER" id="PTHR36442:SF1">
    <property type="entry name" value="CYCLIC-DI-AMP PHOSPHODIESTERASE PGPH"/>
    <property type="match status" value="1"/>
</dbReference>
<dbReference type="InterPro" id="IPR006675">
    <property type="entry name" value="HDIG_dom"/>
</dbReference>
<dbReference type="SMART" id="SM00471">
    <property type="entry name" value="HDc"/>
    <property type="match status" value="1"/>
</dbReference>
<reference evidence="3 4" key="1">
    <citation type="submission" date="2020-08" db="EMBL/GenBank/DDBJ databases">
        <title>Genomic Encyclopedia of Type Strains, Phase IV (KMG-IV): sequencing the most valuable type-strain genomes for metagenomic binning, comparative biology and taxonomic classification.</title>
        <authorList>
            <person name="Goeker M."/>
        </authorList>
    </citation>
    <scope>NUCLEOTIDE SEQUENCE [LARGE SCALE GENOMIC DNA]</scope>
    <source>
        <strain evidence="3 4">DSM 11805</strain>
    </source>
</reference>
<dbReference type="Pfam" id="PF07698">
    <property type="entry name" value="7TM-7TMR_HD"/>
    <property type="match status" value="1"/>
</dbReference>
<dbReference type="InterPro" id="IPR052722">
    <property type="entry name" value="PgpH_phosphodiesterase"/>
</dbReference>
<keyword evidence="1" id="KW-1133">Transmembrane helix</keyword>
<accession>A0A841RIH9</accession>
<keyword evidence="1" id="KW-0472">Membrane</keyword>
<dbReference type="NCBIfam" id="TIGR00277">
    <property type="entry name" value="HDIG"/>
    <property type="match status" value="1"/>
</dbReference>
<evidence type="ECO:0000313" key="3">
    <source>
        <dbReference type="EMBL" id="MBB6511822.1"/>
    </source>
</evidence>
<feature type="transmembrane region" description="Helical" evidence="1">
    <location>
        <begin position="337"/>
        <end position="353"/>
    </location>
</feature>
<evidence type="ECO:0000259" key="2">
    <source>
        <dbReference type="PROSITE" id="PS51831"/>
    </source>
</evidence>
<evidence type="ECO:0000313" key="4">
    <source>
        <dbReference type="Proteomes" id="UP000572212"/>
    </source>
</evidence>
<feature type="transmembrane region" description="Helical" evidence="1">
    <location>
        <begin position="278"/>
        <end position="297"/>
    </location>
</feature>
<feature type="transmembrane region" description="Helical" evidence="1">
    <location>
        <begin position="21"/>
        <end position="44"/>
    </location>
</feature>
<dbReference type="InterPro" id="IPR003607">
    <property type="entry name" value="HD/PDEase_dom"/>
</dbReference>
<keyword evidence="1" id="KW-0812">Transmembrane</keyword>
<dbReference type="AlphaFoldDB" id="A0A841RIH9"/>